<dbReference type="GO" id="GO:0045944">
    <property type="term" value="P:positive regulation of transcription by RNA polymerase II"/>
    <property type="evidence" value="ECO:0007669"/>
    <property type="project" value="TreeGrafter"/>
</dbReference>
<dbReference type="SUPFAM" id="SSF57701">
    <property type="entry name" value="Zn2/Cys6 DNA-binding domain"/>
    <property type="match status" value="1"/>
</dbReference>
<dbReference type="GO" id="GO:0043565">
    <property type="term" value="F:sequence-specific DNA binding"/>
    <property type="evidence" value="ECO:0007669"/>
    <property type="project" value="TreeGrafter"/>
</dbReference>
<evidence type="ECO:0000259" key="9">
    <source>
        <dbReference type="PROSITE" id="PS50048"/>
    </source>
</evidence>
<evidence type="ECO:0000256" key="3">
    <source>
        <dbReference type="ARBA" id="ARBA00022833"/>
    </source>
</evidence>
<sequence length="644" mass="72099">MPSPSDTTAIPLGPRRKKKACRRCRHRKQRCDFEQPCHNCEAAGVECLPVIQEALQNYPAGYVPALENHAAMLERTLNERYPGTSLDHLEGVRTQYLESQAPVTPGDVGQSYNYDYLAGTSPDTERIWQWQMPQTPNIPARRMGGSVQMRDLGANQPSPPNLIQPSPPDLSAQQLSSSALRRESIQQVQGGSTKPEGVDEIPTVTAASFFRTYFQAIHPQYPFLSVKDCGDWYKEWKMAPAGNPISGWPAFFVKMIFAIGSLIQSKSDAAPRYQHQDLKSQAQSEDAIIRSTKSDPLTRLQAMLLSAMHALHSESTARISHISGAIIRFASLHGFHQLVDLGDEDSGMKIKTWSCAYILDRAVSGTLDAPVSLADAYISSPLYVVRPEEQYPMPWLSDLPSPPAIPQVLSNLGTFAHICKIRLVQSYIIHVMHSVPLEGQATREWQESMRMQIDNWADEIYSHSLMDNEGYQSPLWLGLIGQLSRILLCRPTRFNINTHVSDIAFQASCDACTTFRALQKKRQVAQPWLVVITQFQAGVTILYILWARGLTQNIPSSADSAIRDCTSVLAILADRWQNAEHYRDCFEVVARAVPRCSRPGYLDREAREELGELVEKVSEAGMHRHVRTMLCEMAAAEGDEEMHI</sequence>
<keyword evidence="7" id="KW-0539">Nucleus</keyword>
<keyword evidence="6" id="KW-0804">Transcription</keyword>
<protein>
    <recommendedName>
        <fullName evidence="9">Zn(2)-C6 fungal-type domain-containing protein</fullName>
    </recommendedName>
</protein>
<keyword evidence="11" id="KW-1185">Reference proteome</keyword>
<dbReference type="Pfam" id="PF00172">
    <property type="entry name" value="Zn_clus"/>
    <property type="match status" value="1"/>
</dbReference>
<dbReference type="PROSITE" id="PS50048">
    <property type="entry name" value="ZN2_CY6_FUNGAL_2"/>
    <property type="match status" value="1"/>
</dbReference>
<feature type="domain" description="Zn(2)-C6 fungal-type" evidence="9">
    <location>
        <begin position="20"/>
        <end position="47"/>
    </location>
</feature>
<dbReference type="PANTHER" id="PTHR47782:SF14">
    <property type="entry name" value="ZN(II)2CYS6 TRANSCRIPTION FACTOR (EUROFUNG)"/>
    <property type="match status" value="1"/>
</dbReference>
<dbReference type="PROSITE" id="PS00463">
    <property type="entry name" value="ZN2_CY6_FUNGAL_1"/>
    <property type="match status" value="1"/>
</dbReference>
<evidence type="ECO:0000256" key="6">
    <source>
        <dbReference type="ARBA" id="ARBA00023163"/>
    </source>
</evidence>
<dbReference type="OrthoDB" id="189997at2759"/>
<dbReference type="PANTHER" id="PTHR47782">
    <property type="entry name" value="ZN(II)2CYS6 TRANSCRIPTION FACTOR (EUROFUNG)-RELATED"/>
    <property type="match status" value="1"/>
</dbReference>
<dbReference type="AlphaFoldDB" id="A0A1L7XB27"/>
<dbReference type="InterPro" id="IPR036864">
    <property type="entry name" value="Zn2-C6_fun-type_DNA-bd_sf"/>
</dbReference>
<dbReference type="GO" id="GO:0005634">
    <property type="term" value="C:nucleus"/>
    <property type="evidence" value="ECO:0007669"/>
    <property type="project" value="UniProtKB-SubCell"/>
</dbReference>
<feature type="region of interest" description="Disordered" evidence="8">
    <location>
        <begin position="149"/>
        <end position="199"/>
    </location>
</feature>
<dbReference type="Pfam" id="PF04082">
    <property type="entry name" value="Fungal_trans"/>
    <property type="match status" value="1"/>
</dbReference>
<keyword evidence="3" id="KW-0862">Zinc</keyword>
<reference evidence="10 11" key="1">
    <citation type="submission" date="2016-03" db="EMBL/GenBank/DDBJ databases">
        <authorList>
            <person name="Ploux O."/>
        </authorList>
    </citation>
    <scope>NUCLEOTIDE SEQUENCE [LARGE SCALE GENOMIC DNA]</scope>
    <source>
        <strain evidence="10 11">UAMH 11012</strain>
    </source>
</reference>
<dbReference type="InterPro" id="IPR007219">
    <property type="entry name" value="XnlR_reg_dom"/>
</dbReference>
<gene>
    <name evidence="10" type="ORF">PAC_12112</name>
</gene>
<comment type="subcellular location">
    <subcellularLocation>
        <location evidence="1">Nucleus</location>
    </subcellularLocation>
</comment>
<keyword evidence="4" id="KW-0805">Transcription regulation</keyword>
<accession>A0A1L7XB27</accession>
<dbReference type="GO" id="GO:0006351">
    <property type="term" value="P:DNA-templated transcription"/>
    <property type="evidence" value="ECO:0007669"/>
    <property type="project" value="InterPro"/>
</dbReference>
<dbReference type="InterPro" id="IPR052202">
    <property type="entry name" value="Yeast_MetPath_Reg"/>
</dbReference>
<dbReference type="Proteomes" id="UP000184330">
    <property type="component" value="Unassembled WGS sequence"/>
</dbReference>
<dbReference type="Gene3D" id="4.10.240.10">
    <property type="entry name" value="Zn(2)-C6 fungal-type DNA-binding domain"/>
    <property type="match status" value="1"/>
</dbReference>
<dbReference type="STRING" id="576137.A0A1L7XB27"/>
<feature type="compositionally biased region" description="Pro residues" evidence="8">
    <location>
        <begin position="157"/>
        <end position="168"/>
    </location>
</feature>
<organism evidence="10 11">
    <name type="scientific">Phialocephala subalpina</name>
    <dbReference type="NCBI Taxonomy" id="576137"/>
    <lineage>
        <taxon>Eukaryota</taxon>
        <taxon>Fungi</taxon>
        <taxon>Dikarya</taxon>
        <taxon>Ascomycota</taxon>
        <taxon>Pezizomycotina</taxon>
        <taxon>Leotiomycetes</taxon>
        <taxon>Helotiales</taxon>
        <taxon>Mollisiaceae</taxon>
        <taxon>Phialocephala</taxon>
        <taxon>Phialocephala fortinii species complex</taxon>
    </lineage>
</organism>
<dbReference type="GO" id="GO:0000981">
    <property type="term" value="F:DNA-binding transcription factor activity, RNA polymerase II-specific"/>
    <property type="evidence" value="ECO:0007669"/>
    <property type="project" value="InterPro"/>
</dbReference>
<keyword evidence="5" id="KW-0238">DNA-binding</keyword>
<evidence type="ECO:0000256" key="1">
    <source>
        <dbReference type="ARBA" id="ARBA00004123"/>
    </source>
</evidence>
<evidence type="ECO:0000256" key="5">
    <source>
        <dbReference type="ARBA" id="ARBA00023125"/>
    </source>
</evidence>
<evidence type="ECO:0000256" key="8">
    <source>
        <dbReference type="SAM" id="MobiDB-lite"/>
    </source>
</evidence>
<name>A0A1L7XB27_9HELO</name>
<keyword evidence="2" id="KW-0479">Metal-binding</keyword>
<evidence type="ECO:0000256" key="4">
    <source>
        <dbReference type="ARBA" id="ARBA00023015"/>
    </source>
</evidence>
<dbReference type="GO" id="GO:0008270">
    <property type="term" value="F:zinc ion binding"/>
    <property type="evidence" value="ECO:0007669"/>
    <property type="project" value="InterPro"/>
</dbReference>
<evidence type="ECO:0000313" key="10">
    <source>
        <dbReference type="EMBL" id="CZR62215.1"/>
    </source>
</evidence>
<proteinExistence type="predicted"/>
<dbReference type="CDD" id="cd00067">
    <property type="entry name" value="GAL4"/>
    <property type="match status" value="1"/>
</dbReference>
<dbReference type="CDD" id="cd12148">
    <property type="entry name" value="fungal_TF_MHR"/>
    <property type="match status" value="1"/>
</dbReference>
<feature type="compositionally biased region" description="Low complexity" evidence="8">
    <location>
        <begin position="169"/>
        <end position="179"/>
    </location>
</feature>
<evidence type="ECO:0000256" key="7">
    <source>
        <dbReference type="ARBA" id="ARBA00023242"/>
    </source>
</evidence>
<dbReference type="InterPro" id="IPR001138">
    <property type="entry name" value="Zn2Cys6_DnaBD"/>
</dbReference>
<dbReference type="SMART" id="SM00066">
    <property type="entry name" value="GAL4"/>
    <property type="match status" value="1"/>
</dbReference>
<evidence type="ECO:0000313" key="11">
    <source>
        <dbReference type="Proteomes" id="UP000184330"/>
    </source>
</evidence>
<dbReference type="EMBL" id="FJOG01000020">
    <property type="protein sequence ID" value="CZR62215.1"/>
    <property type="molecule type" value="Genomic_DNA"/>
</dbReference>
<evidence type="ECO:0000256" key="2">
    <source>
        <dbReference type="ARBA" id="ARBA00022723"/>
    </source>
</evidence>